<accession>A0A5B7GY41</accession>
<sequence length="74" mass="8584">MSQIWHRGEERFVSKNQRTFHKVSQCPLSRPRNTITTTTTTCRHSPALADGMYRFYEQVPVQQSPIKTREAGTC</sequence>
<dbReference type="EMBL" id="VSRR010019758">
    <property type="protein sequence ID" value="MPC62509.1"/>
    <property type="molecule type" value="Genomic_DNA"/>
</dbReference>
<organism evidence="1 2">
    <name type="scientific">Portunus trituberculatus</name>
    <name type="common">Swimming crab</name>
    <name type="synonym">Neptunus trituberculatus</name>
    <dbReference type="NCBI Taxonomy" id="210409"/>
    <lineage>
        <taxon>Eukaryota</taxon>
        <taxon>Metazoa</taxon>
        <taxon>Ecdysozoa</taxon>
        <taxon>Arthropoda</taxon>
        <taxon>Crustacea</taxon>
        <taxon>Multicrustacea</taxon>
        <taxon>Malacostraca</taxon>
        <taxon>Eumalacostraca</taxon>
        <taxon>Eucarida</taxon>
        <taxon>Decapoda</taxon>
        <taxon>Pleocyemata</taxon>
        <taxon>Brachyura</taxon>
        <taxon>Eubrachyura</taxon>
        <taxon>Portunoidea</taxon>
        <taxon>Portunidae</taxon>
        <taxon>Portuninae</taxon>
        <taxon>Portunus</taxon>
    </lineage>
</organism>
<gene>
    <name evidence="1" type="ORF">E2C01_056594</name>
</gene>
<keyword evidence="2" id="KW-1185">Reference proteome</keyword>
<dbReference type="Proteomes" id="UP000324222">
    <property type="component" value="Unassembled WGS sequence"/>
</dbReference>
<name>A0A5B7GY41_PORTR</name>
<comment type="caution">
    <text evidence="1">The sequence shown here is derived from an EMBL/GenBank/DDBJ whole genome shotgun (WGS) entry which is preliminary data.</text>
</comment>
<evidence type="ECO:0000313" key="2">
    <source>
        <dbReference type="Proteomes" id="UP000324222"/>
    </source>
</evidence>
<reference evidence="1 2" key="1">
    <citation type="submission" date="2019-05" db="EMBL/GenBank/DDBJ databases">
        <title>Another draft genome of Portunus trituberculatus and its Hox gene families provides insights of decapod evolution.</title>
        <authorList>
            <person name="Jeong J.-H."/>
            <person name="Song I."/>
            <person name="Kim S."/>
            <person name="Choi T."/>
            <person name="Kim D."/>
            <person name="Ryu S."/>
            <person name="Kim W."/>
        </authorList>
    </citation>
    <scope>NUCLEOTIDE SEQUENCE [LARGE SCALE GENOMIC DNA]</scope>
    <source>
        <tissue evidence="1">Muscle</tissue>
    </source>
</reference>
<proteinExistence type="predicted"/>
<evidence type="ECO:0000313" key="1">
    <source>
        <dbReference type="EMBL" id="MPC62509.1"/>
    </source>
</evidence>
<dbReference type="AlphaFoldDB" id="A0A5B7GY41"/>
<protein>
    <submittedName>
        <fullName evidence="1">Uncharacterized protein</fullName>
    </submittedName>
</protein>